<evidence type="ECO:0000313" key="1">
    <source>
        <dbReference type="EMBL" id="XDJ45942.1"/>
    </source>
</evidence>
<dbReference type="EMBL" id="CP158266">
    <property type="protein sequence ID" value="XDJ82761.1"/>
    <property type="molecule type" value="Genomic_DNA"/>
</dbReference>
<dbReference type="EMBL" id="CP158256">
    <property type="protein sequence ID" value="XDJ52281.1"/>
    <property type="molecule type" value="Genomic_DNA"/>
</dbReference>
<accession>A0AB39E9Q5</accession>
<dbReference type="PANTHER" id="PTHR35370:SF1">
    <property type="entry name" value="TYPE VI SECRETION SYSTEM COMPONENT TSSF1"/>
    <property type="match status" value="1"/>
</dbReference>
<proteinExistence type="predicted"/>
<evidence type="ECO:0000313" key="4">
    <source>
        <dbReference type="EMBL" id="XDJ61729.1"/>
    </source>
</evidence>
<dbReference type="InterPro" id="IPR010272">
    <property type="entry name" value="T6SS_TssF"/>
</dbReference>
<dbReference type="PANTHER" id="PTHR35370">
    <property type="entry name" value="CYTOPLASMIC PROTEIN-RELATED-RELATED"/>
    <property type="match status" value="1"/>
</dbReference>
<protein>
    <submittedName>
        <fullName evidence="5">Type VI secretion system baseplate subunit TssF</fullName>
    </submittedName>
</protein>
<dbReference type="RefSeq" id="WP_368642155.1">
    <property type="nucleotide sequence ID" value="NZ_CP158253.1"/>
</dbReference>
<evidence type="ECO:0000313" key="6">
    <source>
        <dbReference type="EMBL" id="XDJ66778.1"/>
    </source>
</evidence>
<evidence type="ECO:0000313" key="8">
    <source>
        <dbReference type="EMBL" id="XDJ82761.1"/>
    </source>
</evidence>
<dbReference type="EMBL" id="CP158264">
    <property type="protein sequence ID" value="XDJ74936.1"/>
    <property type="molecule type" value="Genomic_DNA"/>
</dbReference>
<evidence type="ECO:0000313" key="2">
    <source>
        <dbReference type="EMBL" id="XDJ52281.1"/>
    </source>
</evidence>
<dbReference type="EMBL" id="CP158260">
    <property type="protein sequence ID" value="XDJ63652.1"/>
    <property type="molecule type" value="Genomic_DNA"/>
</dbReference>
<evidence type="ECO:0000313" key="3">
    <source>
        <dbReference type="EMBL" id="XDJ54834.1"/>
    </source>
</evidence>
<dbReference type="AlphaFoldDB" id="A0AB39E9Q5"/>
<dbReference type="PIRSF" id="PIRSF028304">
    <property type="entry name" value="UCP028304"/>
    <property type="match status" value="1"/>
</dbReference>
<evidence type="ECO:0000313" key="5">
    <source>
        <dbReference type="EMBL" id="XDJ63652.1"/>
    </source>
</evidence>
<dbReference type="GeneID" id="93067809"/>
<dbReference type="EMBL" id="CP158268">
    <property type="protein sequence ID" value="XDJ85693.1"/>
    <property type="molecule type" value="Genomic_DNA"/>
</dbReference>
<dbReference type="NCBIfam" id="TIGR03359">
    <property type="entry name" value="VI_chp_6"/>
    <property type="match status" value="1"/>
</dbReference>
<name>A0AB39E9Q5_9BURK</name>
<dbReference type="Pfam" id="PF05947">
    <property type="entry name" value="T6SS_TssF"/>
    <property type="match status" value="1"/>
</dbReference>
<sequence length="576" mass="63943">MATRFNRFYATELAHLRTHSLEFAQANPAVAPMLGSVSTDPDVERLLEGVAFLNGLTRQKLDDEFPEIVQELASVLVPQFLRPLPATSMVAFAPKAALNETAVIEAGTEIAATPLEGISCLFRTTARLHISPLTLEAASVEKTQDGNHVLQLQFHAPGASDAPALPDRLRLFLTGDPVDAANLFMLLNSQVQALRLRDQSGRTVPLSPKLGAPGFDEPLLPYPDNAFPAFSWMQELLFMPQKFLFIELNGLHKGNGILQGSRFRIEFFLSRHSQDLPSLSTRNFALHVTPVVNLFSAEAEPIKLDHELSEYPILPHGTQRAYHQIYSIDSVSGYQQGGAPPRSYVPFSLLSHARQSAQASYRTSIRPAIVGNTIDTYLSVVYDQQNVPANETLSLTLTCTNRTLPERLKLGDISRPTSSSPERFTFRNITPITAAIDPPHGEKLLWDVISHTTLNLLSLASIDNLRAILHLYNSTCSHDNSVRSANERQIEGLQDITITPESRLVRGSLLQGQHIVLSCDEKNWPGTGTLYLWGCVLDRFLASYISINTYTRFEIHDKNTGTRFTWPMRMGLKTVL</sequence>
<evidence type="ECO:0000313" key="7">
    <source>
        <dbReference type="EMBL" id="XDJ74936.1"/>
    </source>
</evidence>
<dbReference type="EMBL" id="CP158253">
    <property type="protein sequence ID" value="XDJ45942.1"/>
    <property type="molecule type" value="Genomic_DNA"/>
</dbReference>
<reference evidence="5" key="1">
    <citation type="submission" date="2024-05" db="EMBL/GenBank/DDBJ databases">
        <authorList>
            <person name="Luo Y.-C."/>
            <person name="Nicholds J."/>
            <person name="Mortimer T."/>
            <person name="Maboni G."/>
        </authorList>
    </citation>
    <scope>NUCLEOTIDE SEQUENCE</scope>
    <source>
        <strain evidence="9">140124</strain>
        <strain evidence="8">143751</strain>
        <strain evidence="7">143811</strain>
        <strain evidence="6">145849</strain>
        <strain evidence="5">145850</strain>
        <strain evidence="4">145852</strain>
        <strain evidence="3">150221</strain>
        <strain evidence="2">150964</strain>
        <strain evidence="1">153271</strain>
    </source>
</reference>
<dbReference type="KEGG" id="cgin:ABRZ00_09705"/>
<organism evidence="5">
    <name type="scientific">Castellaniella ginsengisoli</name>
    <dbReference type="NCBI Taxonomy" id="546114"/>
    <lineage>
        <taxon>Bacteria</taxon>
        <taxon>Pseudomonadati</taxon>
        <taxon>Pseudomonadota</taxon>
        <taxon>Betaproteobacteria</taxon>
        <taxon>Burkholderiales</taxon>
        <taxon>Alcaligenaceae</taxon>
        <taxon>Castellaniella</taxon>
    </lineage>
</organism>
<dbReference type="EMBL" id="CP158257">
    <property type="protein sequence ID" value="XDJ54834.1"/>
    <property type="molecule type" value="Genomic_DNA"/>
</dbReference>
<gene>
    <name evidence="5" type="primary">tssF</name>
    <name evidence="6" type="ORF">ABRY91_01640</name>
    <name evidence="4" type="ORF">ABRY92_03750</name>
    <name evidence="8" type="ORF">ABRY96_00535</name>
    <name evidence="7" type="ORF">ABRY97_01845</name>
    <name evidence="3" type="ORF">ABRZ00_09705</name>
    <name evidence="2" type="ORF">ABRZ01_10015</name>
    <name evidence="1" type="ORF">ABRZ02_06660</name>
    <name evidence="5" type="ORF">ABRZ03_13235</name>
    <name evidence="9" type="ORF">ABRZ08_02295</name>
</gene>
<dbReference type="EMBL" id="CP158261">
    <property type="protein sequence ID" value="XDJ66778.1"/>
    <property type="molecule type" value="Genomic_DNA"/>
</dbReference>
<evidence type="ECO:0000313" key="9">
    <source>
        <dbReference type="EMBL" id="XDJ85693.1"/>
    </source>
</evidence>
<dbReference type="EMBL" id="CP158259">
    <property type="protein sequence ID" value="XDJ61729.1"/>
    <property type="molecule type" value="Genomic_DNA"/>
</dbReference>